<evidence type="ECO:0000313" key="3">
    <source>
        <dbReference type="Proteomes" id="UP000484076"/>
    </source>
</evidence>
<comment type="caution">
    <text evidence="2">The sequence shown here is derived from an EMBL/GenBank/DDBJ whole genome shotgun (WGS) entry which is preliminary data.</text>
</comment>
<keyword evidence="1" id="KW-0472">Membrane</keyword>
<sequence length="214" mass="23699">MIVGSPSPDQDPERAKPEPEIEFWRNPRWWRIWAFESFSPMFHVFLVLAFISGALVWWLKGEEVFFAALAADFQMVLDTVPRVMAAIGVAATLWVLIPREKISALIGRNSGFLGLMLATVGGAITPGGPTSAFSLLAMLGALGADRGMMITYISAWATLGLQRILVWDVPMMGMDFSLLRFVATLPLPILAGLLARSLPITLTLKEERRLRDRL</sequence>
<feature type="transmembrane region" description="Helical" evidence="1">
    <location>
        <begin position="38"/>
        <end position="59"/>
    </location>
</feature>
<name>A0A8X8H1I5_9RHOB</name>
<accession>A0A8X8H1I5</accession>
<evidence type="ECO:0000256" key="1">
    <source>
        <dbReference type="SAM" id="Phobius"/>
    </source>
</evidence>
<feature type="transmembrane region" description="Helical" evidence="1">
    <location>
        <begin position="178"/>
        <end position="198"/>
    </location>
</feature>
<evidence type="ECO:0008006" key="4">
    <source>
        <dbReference type="Google" id="ProtNLM"/>
    </source>
</evidence>
<protein>
    <recommendedName>
        <fullName evidence="4">Permease</fullName>
    </recommendedName>
</protein>
<keyword evidence="1" id="KW-0812">Transmembrane</keyword>
<proteinExistence type="predicted"/>
<dbReference type="Proteomes" id="UP000484076">
    <property type="component" value="Unassembled WGS sequence"/>
</dbReference>
<feature type="transmembrane region" description="Helical" evidence="1">
    <location>
        <begin position="79"/>
        <end position="97"/>
    </location>
</feature>
<feature type="transmembrane region" description="Helical" evidence="1">
    <location>
        <begin position="109"/>
        <end position="128"/>
    </location>
</feature>
<keyword evidence="1" id="KW-1133">Transmembrane helix</keyword>
<organism evidence="2 3">
    <name type="scientific">Fertoeibacter niger</name>
    <dbReference type="NCBI Taxonomy" id="2656921"/>
    <lineage>
        <taxon>Bacteria</taxon>
        <taxon>Pseudomonadati</taxon>
        <taxon>Pseudomonadota</taxon>
        <taxon>Alphaproteobacteria</taxon>
        <taxon>Rhodobacterales</taxon>
        <taxon>Paracoccaceae</taxon>
        <taxon>Fertoeibacter</taxon>
    </lineage>
</organism>
<keyword evidence="3" id="KW-1185">Reference proteome</keyword>
<dbReference type="AlphaFoldDB" id="A0A8X8H1I5"/>
<reference evidence="2" key="1">
    <citation type="submission" date="2020-05" db="EMBL/GenBank/DDBJ databases">
        <title>Fertoebacter nigrum gen. nov., sp. nov., a new member of the family Rhodobacteraceae.</title>
        <authorList>
            <person name="Szuroczki S."/>
            <person name="Abbaszade G."/>
            <person name="Buni D."/>
            <person name="Schumann P."/>
            <person name="Toth E."/>
        </authorList>
    </citation>
    <scope>NUCLEOTIDE SEQUENCE</scope>
    <source>
        <strain evidence="2">RG-N-1a</strain>
    </source>
</reference>
<dbReference type="EMBL" id="WHUT02000010">
    <property type="protein sequence ID" value="NUB45868.1"/>
    <property type="molecule type" value="Genomic_DNA"/>
</dbReference>
<evidence type="ECO:0000313" key="2">
    <source>
        <dbReference type="EMBL" id="NUB45868.1"/>
    </source>
</evidence>
<feature type="transmembrane region" description="Helical" evidence="1">
    <location>
        <begin position="148"/>
        <end position="166"/>
    </location>
</feature>
<gene>
    <name evidence="2" type="ORF">GEU84_015840</name>
</gene>
<dbReference type="RefSeq" id="WP_152827873.1">
    <property type="nucleotide sequence ID" value="NZ_WHUT02000010.1"/>
</dbReference>